<name>A0A067NZE3_PLEO1</name>
<dbReference type="InParanoid" id="A0A067NZE3"/>
<dbReference type="EMBL" id="KL198004">
    <property type="protein sequence ID" value="KDQ33433.1"/>
    <property type="molecule type" value="Genomic_DNA"/>
</dbReference>
<protein>
    <recommendedName>
        <fullName evidence="4">F-box domain-containing protein</fullName>
    </recommendedName>
</protein>
<feature type="signal peptide" evidence="1">
    <location>
        <begin position="1"/>
        <end position="29"/>
    </location>
</feature>
<keyword evidence="1" id="KW-0732">Signal</keyword>
<feature type="chain" id="PRO_5001642715" description="F-box domain-containing protein" evidence="1">
    <location>
        <begin position="30"/>
        <end position="429"/>
    </location>
</feature>
<dbReference type="AlphaFoldDB" id="A0A067NZE3"/>
<evidence type="ECO:0000313" key="3">
    <source>
        <dbReference type="Proteomes" id="UP000027073"/>
    </source>
</evidence>
<organism evidence="2 3">
    <name type="scientific">Pleurotus ostreatus (strain PC15)</name>
    <name type="common">Oyster mushroom</name>
    <dbReference type="NCBI Taxonomy" id="1137138"/>
    <lineage>
        <taxon>Eukaryota</taxon>
        <taxon>Fungi</taxon>
        <taxon>Dikarya</taxon>
        <taxon>Basidiomycota</taxon>
        <taxon>Agaricomycotina</taxon>
        <taxon>Agaricomycetes</taxon>
        <taxon>Agaricomycetidae</taxon>
        <taxon>Agaricales</taxon>
        <taxon>Pleurotineae</taxon>
        <taxon>Pleurotaceae</taxon>
        <taxon>Pleurotus</taxon>
    </lineage>
</organism>
<gene>
    <name evidence="2" type="ORF">PLEOSDRAFT_152911</name>
</gene>
<evidence type="ECO:0000256" key="1">
    <source>
        <dbReference type="SAM" id="SignalP"/>
    </source>
</evidence>
<evidence type="ECO:0000313" key="2">
    <source>
        <dbReference type="EMBL" id="KDQ33433.1"/>
    </source>
</evidence>
<evidence type="ECO:0008006" key="4">
    <source>
        <dbReference type="Google" id="ProtNLM"/>
    </source>
</evidence>
<dbReference type="OrthoDB" id="3256525at2759"/>
<accession>A0A067NZE3</accession>
<proteinExistence type="predicted"/>
<dbReference type="VEuPathDB" id="FungiDB:PLEOSDRAFT_152911"/>
<sequence>MAAPSSSTLPVEIWLQIFSLATLVPGALDTKDQNAITAFTKDNYGILAQAHYRRTIDTKHAISLVCRSWHALIFRNLLEYVVIGSGRQVLRVAELLDAKPAYGHRTARLEIALEGIHIWDREHSLAITTIIRACPNVSVFSTIFSTTDAYFLFSSGILSALATTIYRERPIRRLELRADIPIIAALLCVLSPSLEVLWVQPSRRVSTCLVPYNIELPKLHTCISSFPESNIFRTAYMPSVNTFLTQDELARDDVLRRCGETVKHISAQSLKTSAVSLALCPKLEMLSVSCADRVLSILPPLGLVHPNVSTLTLEHPDFFRQLCYHREDLSLFPLAHLERTLRTLTSGEVFPSLRRLRFVLPSLLTSTRLNYGRASKATVSVWEEWMDSCRDRGIRVEIAEGSDGMFHNTWSPLTKNILIVHLHAQSFVV</sequence>
<dbReference type="HOGENOM" id="CLU_639542_0_0_1"/>
<dbReference type="Proteomes" id="UP000027073">
    <property type="component" value="Unassembled WGS sequence"/>
</dbReference>
<reference evidence="3" key="1">
    <citation type="journal article" date="2014" name="Proc. Natl. Acad. Sci. U.S.A.">
        <title>Extensive sampling of basidiomycete genomes demonstrates inadequacy of the white-rot/brown-rot paradigm for wood decay fungi.</title>
        <authorList>
            <person name="Riley R."/>
            <person name="Salamov A.A."/>
            <person name="Brown D.W."/>
            <person name="Nagy L.G."/>
            <person name="Floudas D."/>
            <person name="Held B.W."/>
            <person name="Levasseur A."/>
            <person name="Lombard V."/>
            <person name="Morin E."/>
            <person name="Otillar R."/>
            <person name="Lindquist E.A."/>
            <person name="Sun H."/>
            <person name="LaButti K.M."/>
            <person name="Schmutz J."/>
            <person name="Jabbour D."/>
            <person name="Luo H."/>
            <person name="Baker S.E."/>
            <person name="Pisabarro A.G."/>
            <person name="Walton J.D."/>
            <person name="Blanchette R.A."/>
            <person name="Henrissat B."/>
            <person name="Martin F."/>
            <person name="Cullen D."/>
            <person name="Hibbett D.S."/>
            <person name="Grigoriev I.V."/>
        </authorList>
    </citation>
    <scope>NUCLEOTIDE SEQUENCE [LARGE SCALE GENOMIC DNA]</scope>
    <source>
        <strain evidence="3">PC15</strain>
    </source>
</reference>